<dbReference type="Gene3D" id="2.40.50.230">
    <property type="entry name" value="Gp5 N-terminal domain"/>
    <property type="match status" value="1"/>
</dbReference>
<protein>
    <submittedName>
        <fullName evidence="1">Phage-related baseplate assembly protein</fullName>
    </submittedName>
</protein>
<name>A0A0D6MPE4_9PROT</name>
<comment type="caution">
    <text evidence="1">The sequence shown here is derived from an EMBL/GenBank/DDBJ whole genome shotgun (WGS) entry which is preliminary data.</text>
</comment>
<dbReference type="EMBL" id="BALE01000048">
    <property type="protein sequence ID" value="GAN55572.1"/>
    <property type="molecule type" value="Genomic_DNA"/>
</dbReference>
<organism evidence="1 2">
    <name type="scientific">Tanticharoenia sakaeratensis NBRC 103193</name>
    <dbReference type="NCBI Taxonomy" id="1231623"/>
    <lineage>
        <taxon>Bacteria</taxon>
        <taxon>Pseudomonadati</taxon>
        <taxon>Pseudomonadota</taxon>
        <taxon>Alphaproteobacteria</taxon>
        <taxon>Acetobacterales</taxon>
        <taxon>Acetobacteraceae</taxon>
        <taxon>Tanticharoenia</taxon>
    </lineage>
</organism>
<gene>
    <name evidence="1" type="ORF">Tasa_048_197</name>
</gene>
<dbReference type="Proteomes" id="UP000032679">
    <property type="component" value="Unassembled WGS sequence"/>
</dbReference>
<evidence type="ECO:0000313" key="1">
    <source>
        <dbReference type="EMBL" id="GAN55572.1"/>
    </source>
</evidence>
<evidence type="ECO:0000313" key="2">
    <source>
        <dbReference type="Proteomes" id="UP000032679"/>
    </source>
</evidence>
<accession>A0A0D6MPE4</accession>
<keyword evidence="2" id="KW-1185">Reference proteome</keyword>
<dbReference type="STRING" id="1231623.Tasa_048_197"/>
<dbReference type="AlphaFoldDB" id="A0A0D6MPE4"/>
<proteinExistence type="predicted"/>
<dbReference type="InterPro" id="IPR037026">
    <property type="entry name" value="Vgr_OB-fold_dom_sf"/>
</dbReference>
<sequence>MTDQILAAGALANRVAHTIHGIVSAVDPVNHAVKVLIQPENVESGWISDAAWAQSGDIRISCPSCVGTHVVLQPIEGDGEHLAVVGIVYDAVVLPPASPATGRVAQPGEILIMAGCGAPPIGANGPGTASASAPWWHLTRSGVFSGAGNARSALTTTGMTWSVGEISMTLTSAGLSISGGGITSSGDVVGQSHSLSTHVHALGQAETGTAIG</sequence>
<reference evidence="1 2" key="1">
    <citation type="submission" date="2012-10" db="EMBL/GenBank/DDBJ databases">
        <title>Genome sequencing of Tanticharoenia sakaeratensis NBRC 103193.</title>
        <authorList>
            <person name="Azuma Y."/>
            <person name="Hadano H."/>
            <person name="Hirakawa H."/>
            <person name="Matsushita K."/>
        </authorList>
    </citation>
    <scope>NUCLEOTIDE SEQUENCE [LARGE SCALE GENOMIC DNA]</scope>
    <source>
        <strain evidence="1 2">NBRC 103193</strain>
    </source>
</reference>